<evidence type="ECO:0000256" key="7">
    <source>
        <dbReference type="ARBA" id="ARBA00023053"/>
    </source>
</evidence>
<dbReference type="InterPro" id="IPR023171">
    <property type="entry name" value="Na/H_antiporter_dom_sf"/>
</dbReference>
<comment type="function">
    <text evidence="11">Na(+)/H(+) antiporter that extrudes sodium in exchange for external protons.</text>
</comment>
<dbReference type="InterPro" id="IPR004670">
    <property type="entry name" value="NhaA"/>
</dbReference>
<reference evidence="13 14" key="1">
    <citation type="submission" date="2019-02" db="EMBL/GenBank/DDBJ databases">
        <title>Arcanobacterium bovis sp. nov., isolated from the milk of a cow with mastitis.</title>
        <authorList>
            <person name="Sammra O."/>
            <person name="Foster G."/>
            <person name="Hassan A."/>
            <person name="Alssahen M."/>
            <person name="Laemmler C."/>
            <person name="Borowiak M."/>
            <person name="Malorny B."/>
            <person name="Abdulmawjood A."/>
        </authorList>
    </citation>
    <scope>NUCLEOTIDE SEQUENCE [LARGE SCALE GENOMIC DNA]</scope>
    <source>
        <strain evidence="13 14">C605018/01/1</strain>
    </source>
</reference>
<comment type="catalytic activity">
    <reaction evidence="11">
        <text>Na(+)(in) + 2 H(+)(out) = Na(+)(out) + 2 H(+)(in)</text>
        <dbReference type="Rhea" id="RHEA:29251"/>
        <dbReference type="ChEBI" id="CHEBI:15378"/>
        <dbReference type="ChEBI" id="CHEBI:29101"/>
    </reaction>
</comment>
<feature type="transmembrane region" description="Helical" evidence="11">
    <location>
        <begin position="82"/>
        <end position="102"/>
    </location>
</feature>
<feature type="transmembrane region" description="Helical" evidence="11">
    <location>
        <begin position="108"/>
        <end position="129"/>
    </location>
</feature>
<keyword evidence="8 11" id="KW-0406">Ion transport</keyword>
<sequence length="392" mass="41665">MLILAAVIALIWANFPNSAAREAYATISETTVGISAIHLNLSLAEWAADGLLAIFFFVVGLELKEEFTTGSLRDVRRALVPILAAVCGMIGPILVYVLIQVISGSGNYGGWAVPVATDIAFALAVLGLFGKGLPPAIRTFLMTLAVVDDLLGIVLIAVFFAGSLNFIALALAVAVIALFGFLVQKRITKAYFLWPLGILAWYLMHLSGVHATIAGVALGMVVPAIQRKSERESLTHHFASKIDFYSAGFILPIFAFFASGVNVVDTGGFREMIVDPVAMGIYLGLPLGKMLGISGGVFIMVKLFKLKLGRGINMLDIIPVSLVAGIGFTVSLLIATLSFPASDPHEPHSRIAVLVGTLLSAIVGGAVLAARSKWRNRYAVRTEIHTSMSPSD</sequence>
<keyword evidence="4 11" id="KW-1003">Cell membrane</keyword>
<feature type="transmembrane region" description="Helical" evidence="11">
    <location>
        <begin position="199"/>
        <end position="222"/>
    </location>
</feature>
<dbReference type="Proteomes" id="UP000293036">
    <property type="component" value="Unassembled WGS sequence"/>
</dbReference>
<dbReference type="PANTHER" id="PTHR30341:SF0">
    <property type="entry name" value="NA(+)_H(+) ANTIPORTER NHAA"/>
    <property type="match status" value="1"/>
</dbReference>
<evidence type="ECO:0000256" key="3">
    <source>
        <dbReference type="ARBA" id="ARBA00022449"/>
    </source>
</evidence>
<dbReference type="OrthoDB" id="117402at2"/>
<evidence type="ECO:0000256" key="6">
    <source>
        <dbReference type="ARBA" id="ARBA00022989"/>
    </source>
</evidence>
<dbReference type="HAMAP" id="MF_01844">
    <property type="entry name" value="NhaA"/>
    <property type="match status" value="1"/>
</dbReference>
<evidence type="ECO:0000256" key="10">
    <source>
        <dbReference type="ARBA" id="ARBA00023201"/>
    </source>
</evidence>
<keyword evidence="6 11" id="KW-1133">Transmembrane helix</keyword>
<organism evidence="13 14">
    <name type="scientific">Arcanobacterium bovis</name>
    <dbReference type="NCBI Taxonomy" id="2529275"/>
    <lineage>
        <taxon>Bacteria</taxon>
        <taxon>Bacillati</taxon>
        <taxon>Actinomycetota</taxon>
        <taxon>Actinomycetes</taxon>
        <taxon>Actinomycetales</taxon>
        <taxon>Actinomycetaceae</taxon>
        <taxon>Arcanobacterium</taxon>
    </lineage>
</organism>
<evidence type="ECO:0000313" key="13">
    <source>
        <dbReference type="EMBL" id="TBW23915.1"/>
    </source>
</evidence>
<dbReference type="GO" id="GO:0006885">
    <property type="term" value="P:regulation of pH"/>
    <property type="evidence" value="ECO:0007669"/>
    <property type="project" value="UniProtKB-UniRule"/>
</dbReference>
<dbReference type="AlphaFoldDB" id="A0A4Q9V2M2"/>
<name>A0A4Q9V2M2_9ACTO</name>
<feature type="transmembrane region" description="Helical" evidence="11">
    <location>
        <begin position="281"/>
        <end position="304"/>
    </location>
</feature>
<feature type="transmembrane region" description="Helical" evidence="11">
    <location>
        <begin position="351"/>
        <end position="370"/>
    </location>
</feature>
<comment type="caution">
    <text evidence="13">The sequence shown here is derived from an EMBL/GenBank/DDBJ whole genome shotgun (WGS) entry which is preliminary data.</text>
</comment>
<keyword evidence="2 11" id="KW-0813">Transport</keyword>
<dbReference type="GO" id="GO:0015385">
    <property type="term" value="F:sodium:proton antiporter activity"/>
    <property type="evidence" value="ECO:0007669"/>
    <property type="project" value="UniProtKB-UniRule"/>
</dbReference>
<protein>
    <recommendedName>
        <fullName evidence="11">Na(+)/H(+) antiporter NhaA</fullName>
    </recommendedName>
    <alternativeName>
        <fullName evidence="11">Sodium/proton antiporter NhaA</fullName>
    </alternativeName>
</protein>
<evidence type="ECO:0000256" key="5">
    <source>
        <dbReference type="ARBA" id="ARBA00022692"/>
    </source>
</evidence>
<evidence type="ECO:0000256" key="2">
    <source>
        <dbReference type="ARBA" id="ARBA00022448"/>
    </source>
</evidence>
<proteinExistence type="inferred from homology"/>
<accession>A0A4Q9V2M2</accession>
<feature type="transmembrane region" description="Helical" evidence="11">
    <location>
        <begin position="41"/>
        <end position="61"/>
    </location>
</feature>
<feature type="transmembrane region" description="Helical" evidence="11">
    <location>
        <begin position="242"/>
        <end position="261"/>
    </location>
</feature>
<dbReference type="EMBL" id="SJDT01000001">
    <property type="protein sequence ID" value="TBW23915.1"/>
    <property type="molecule type" value="Genomic_DNA"/>
</dbReference>
<comment type="subcellular location">
    <subcellularLocation>
        <location evidence="1">Cell inner membrane</location>
        <topology evidence="1">Multi-pass membrane protein</topology>
    </subcellularLocation>
    <subcellularLocation>
        <location evidence="11">Cell membrane</location>
        <topology evidence="11">Multi-pass membrane protein</topology>
    </subcellularLocation>
</comment>
<keyword evidence="10 11" id="KW-0739">Sodium transport</keyword>
<feature type="transmembrane region" description="Helical" evidence="11">
    <location>
        <begin position="150"/>
        <end position="179"/>
    </location>
</feature>
<evidence type="ECO:0000313" key="14">
    <source>
        <dbReference type="Proteomes" id="UP000293036"/>
    </source>
</evidence>
<keyword evidence="12" id="KW-0732">Signal</keyword>
<feature type="chain" id="PRO_5039722092" description="Na(+)/H(+) antiporter NhaA" evidence="12">
    <location>
        <begin position="20"/>
        <end position="392"/>
    </location>
</feature>
<gene>
    <name evidence="11 13" type="primary">nhaA</name>
    <name evidence="13" type="ORF">EZJ44_00765</name>
</gene>
<keyword evidence="5 11" id="KW-0812">Transmembrane</keyword>
<dbReference type="Pfam" id="PF06965">
    <property type="entry name" value="Na_H_antiport_1"/>
    <property type="match status" value="1"/>
</dbReference>
<evidence type="ECO:0000256" key="12">
    <source>
        <dbReference type="SAM" id="SignalP"/>
    </source>
</evidence>
<feature type="signal peptide" evidence="12">
    <location>
        <begin position="1"/>
        <end position="19"/>
    </location>
</feature>
<comment type="similarity">
    <text evidence="11">Belongs to the NhaA Na(+)/H(+) (TC 2.A.33) antiporter family.</text>
</comment>
<dbReference type="GO" id="GO:0005886">
    <property type="term" value="C:plasma membrane"/>
    <property type="evidence" value="ECO:0007669"/>
    <property type="project" value="UniProtKB-SubCell"/>
</dbReference>
<dbReference type="PANTHER" id="PTHR30341">
    <property type="entry name" value="SODIUM ION/PROTON ANTIPORTER NHAA-RELATED"/>
    <property type="match status" value="1"/>
</dbReference>
<dbReference type="NCBIfam" id="TIGR00773">
    <property type="entry name" value="NhaA"/>
    <property type="match status" value="1"/>
</dbReference>
<evidence type="ECO:0000256" key="11">
    <source>
        <dbReference type="HAMAP-Rule" id="MF_01844"/>
    </source>
</evidence>
<dbReference type="Gene3D" id="1.20.1530.10">
    <property type="entry name" value="Na+/H+ antiporter like domain"/>
    <property type="match status" value="1"/>
</dbReference>
<keyword evidence="3 11" id="KW-0050">Antiport</keyword>
<evidence type="ECO:0000256" key="4">
    <source>
        <dbReference type="ARBA" id="ARBA00022475"/>
    </source>
</evidence>
<keyword evidence="14" id="KW-1185">Reference proteome</keyword>
<evidence type="ECO:0000256" key="8">
    <source>
        <dbReference type="ARBA" id="ARBA00023065"/>
    </source>
</evidence>
<evidence type="ECO:0000256" key="1">
    <source>
        <dbReference type="ARBA" id="ARBA00004429"/>
    </source>
</evidence>
<feature type="transmembrane region" description="Helical" evidence="11">
    <location>
        <begin position="316"/>
        <end position="339"/>
    </location>
</feature>
<keyword evidence="7 11" id="KW-0915">Sodium</keyword>
<evidence type="ECO:0000256" key="9">
    <source>
        <dbReference type="ARBA" id="ARBA00023136"/>
    </source>
</evidence>
<keyword evidence="9 11" id="KW-0472">Membrane</keyword>